<evidence type="ECO:0000313" key="3">
    <source>
        <dbReference type="EMBL" id="TMQ65867.1"/>
    </source>
</evidence>
<dbReference type="SUPFAM" id="SSF88659">
    <property type="entry name" value="Sigma3 and sigma4 domains of RNA polymerase sigma factors"/>
    <property type="match status" value="1"/>
</dbReference>
<evidence type="ECO:0000256" key="1">
    <source>
        <dbReference type="SAM" id="MobiDB-lite"/>
    </source>
</evidence>
<dbReference type="Pfam" id="PF08281">
    <property type="entry name" value="Sigma70_r4_2"/>
    <property type="match status" value="1"/>
</dbReference>
<dbReference type="Proteomes" id="UP000316609">
    <property type="component" value="Unassembled WGS sequence"/>
</dbReference>
<dbReference type="GO" id="GO:0006352">
    <property type="term" value="P:DNA-templated transcription initiation"/>
    <property type="evidence" value="ECO:0007669"/>
    <property type="project" value="InterPro"/>
</dbReference>
<gene>
    <name evidence="3" type="ORF">E6K78_06995</name>
</gene>
<accession>A0A538TQG2</accession>
<dbReference type="InterPro" id="IPR013249">
    <property type="entry name" value="RNA_pol_sigma70_r4_t2"/>
</dbReference>
<organism evidence="3 4">
    <name type="scientific">Eiseniibacteriota bacterium</name>
    <dbReference type="NCBI Taxonomy" id="2212470"/>
    <lineage>
        <taxon>Bacteria</taxon>
        <taxon>Candidatus Eiseniibacteriota</taxon>
    </lineage>
</organism>
<sequence length="107" mass="11350">MIAGSGLPQAQRQVVWLRDVEDLAAEDVCNVLGLTGTNQRVLLHRGRARIRRALDRYVREGARPPSPSGNGRATTAVLDSDAPAARAADATVATLPDGPRNARGEVV</sequence>
<dbReference type="AlphaFoldDB" id="A0A538TQG2"/>
<dbReference type="InterPro" id="IPR013324">
    <property type="entry name" value="RNA_pol_sigma_r3/r4-like"/>
</dbReference>
<reference evidence="3 4" key="1">
    <citation type="journal article" date="2019" name="Nat. Microbiol.">
        <title>Mediterranean grassland soil C-N compound turnover is dependent on rainfall and depth, and is mediated by genomically divergent microorganisms.</title>
        <authorList>
            <person name="Diamond S."/>
            <person name="Andeer P.F."/>
            <person name="Li Z."/>
            <person name="Crits-Christoph A."/>
            <person name="Burstein D."/>
            <person name="Anantharaman K."/>
            <person name="Lane K.R."/>
            <person name="Thomas B.C."/>
            <person name="Pan C."/>
            <person name="Northen T.R."/>
            <person name="Banfield J.F."/>
        </authorList>
    </citation>
    <scope>NUCLEOTIDE SEQUENCE [LARGE SCALE GENOMIC DNA]</scope>
    <source>
        <strain evidence="3">WS_8</strain>
    </source>
</reference>
<proteinExistence type="predicted"/>
<dbReference type="Gene3D" id="1.10.10.10">
    <property type="entry name" value="Winged helix-like DNA-binding domain superfamily/Winged helix DNA-binding domain"/>
    <property type="match status" value="1"/>
</dbReference>
<dbReference type="GO" id="GO:0003677">
    <property type="term" value="F:DNA binding"/>
    <property type="evidence" value="ECO:0007669"/>
    <property type="project" value="InterPro"/>
</dbReference>
<evidence type="ECO:0000259" key="2">
    <source>
        <dbReference type="Pfam" id="PF08281"/>
    </source>
</evidence>
<dbReference type="EMBL" id="VBOY01000063">
    <property type="protein sequence ID" value="TMQ65867.1"/>
    <property type="molecule type" value="Genomic_DNA"/>
</dbReference>
<protein>
    <recommendedName>
        <fullName evidence="2">RNA polymerase sigma factor 70 region 4 type 2 domain-containing protein</fullName>
    </recommendedName>
</protein>
<dbReference type="InterPro" id="IPR036388">
    <property type="entry name" value="WH-like_DNA-bd_sf"/>
</dbReference>
<feature type="compositionally biased region" description="Low complexity" evidence="1">
    <location>
        <begin position="76"/>
        <end position="96"/>
    </location>
</feature>
<feature type="domain" description="RNA polymerase sigma factor 70 region 4 type 2" evidence="2">
    <location>
        <begin position="6"/>
        <end position="50"/>
    </location>
</feature>
<name>A0A538TQG2_UNCEI</name>
<dbReference type="GO" id="GO:0016987">
    <property type="term" value="F:sigma factor activity"/>
    <property type="evidence" value="ECO:0007669"/>
    <property type="project" value="InterPro"/>
</dbReference>
<comment type="caution">
    <text evidence="3">The sequence shown here is derived from an EMBL/GenBank/DDBJ whole genome shotgun (WGS) entry which is preliminary data.</text>
</comment>
<feature type="region of interest" description="Disordered" evidence="1">
    <location>
        <begin position="59"/>
        <end position="107"/>
    </location>
</feature>
<evidence type="ECO:0000313" key="4">
    <source>
        <dbReference type="Proteomes" id="UP000316609"/>
    </source>
</evidence>